<keyword evidence="4" id="KW-0238">DNA-binding</keyword>
<dbReference type="EMBL" id="FMXQ01000009">
    <property type="protein sequence ID" value="SDB50462.1"/>
    <property type="molecule type" value="Genomic_DNA"/>
</dbReference>
<dbReference type="NCBIfam" id="NF006900">
    <property type="entry name" value="PRK09390.1"/>
    <property type="match status" value="1"/>
</dbReference>
<dbReference type="PANTHER" id="PTHR44688:SF16">
    <property type="entry name" value="DNA-BINDING TRANSCRIPTIONAL ACTIVATOR DEVR_DOSR"/>
    <property type="match status" value="1"/>
</dbReference>
<dbReference type="SUPFAM" id="SSF52172">
    <property type="entry name" value="CheY-like"/>
    <property type="match status" value="1"/>
</dbReference>
<dbReference type="InterPro" id="IPR011006">
    <property type="entry name" value="CheY-like_superfamily"/>
</dbReference>
<dbReference type="CDD" id="cd17537">
    <property type="entry name" value="REC_FixJ"/>
    <property type="match status" value="1"/>
</dbReference>
<dbReference type="PANTHER" id="PTHR44688">
    <property type="entry name" value="DNA-BINDING TRANSCRIPTIONAL ACTIVATOR DEVR_DOSR"/>
    <property type="match status" value="1"/>
</dbReference>
<proteinExistence type="predicted"/>
<dbReference type="GO" id="GO:0003677">
    <property type="term" value="F:DNA binding"/>
    <property type="evidence" value="ECO:0007669"/>
    <property type="project" value="UniProtKB-KW"/>
</dbReference>
<dbReference type="PRINTS" id="PR00038">
    <property type="entry name" value="HTHLUXR"/>
</dbReference>
<evidence type="ECO:0000313" key="9">
    <source>
        <dbReference type="EMBL" id="SDB50462.1"/>
    </source>
</evidence>
<dbReference type="Pfam" id="PF00196">
    <property type="entry name" value="GerE"/>
    <property type="match status" value="1"/>
</dbReference>
<dbReference type="Gene3D" id="3.40.50.2300">
    <property type="match status" value="1"/>
</dbReference>
<dbReference type="CDD" id="cd06170">
    <property type="entry name" value="LuxR_C_like"/>
    <property type="match status" value="1"/>
</dbReference>
<dbReference type="RefSeq" id="WP_090879105.1">
    <property type="nucleotide sequence ID" value="NZ_FMXQ01000009.1"/>
</dbReference>
<keyword evidence="3" id="KW-0805">Transcription regulation</keyword>
<evidence type="ECO:0000256" key="1">
    <source>
        <dbReference type="ARBA" id="ARBA00022553"/>
    </source>
</evidence>
<evidence type="ECO:0000256" key="2">
    <source>
        <dbReference type="ARBA" id="ARBA00023012"/>
    </source>
</evidence>
<dbReference type="InterPro" id="IPR001789">
    <property type="entry name" value="Sig_transdc_resp-reg_receiver"/>
</dbReference>
<dbReference type="STRING" id="665467.SAMN02982931_03927"/>
<keyword evidence="10" id="KW-1185">Reference proteome</keyword>
<dbReference type="GO" id="GO:0000160">
    <property type="term" value="P:phosphorelay signal transduction system"/>
    <property type="evidence" value="ECO:0007669"/>
    <property type="project" value="UniProtKB-KW"/>
</dbReference>
<dbReference type="GO" id="GO:0006355">
    <property type="term" value="P:regulation of DNA-templated transcription"/>
    <property type="evidence" value="ECO:0007669"/>
    <property type="project" value="InterPro"/>
</dbReference>
<name>A0A1G6DZB3_9HYPH</name>
<dbReference type="InterPro" id="IPR016032">
    <property type="entry name" value="Sig_transdc_resp-reg_C-effctor"/>
</dbReference>
<dbReference type="FunFam" id="3.40.50.2300:FF:000018">
    <property type="entry name" value="DNA-binding transcriptional regulator NtrC"/>
    <property type="match status" value="1"/>
</dbReference>
<evidence type="ECO:0000256" key="4">
    <source>
        <dbReference type="ARBA" id="ARBA00023125"/>
    </source>
</evidence>
<gene>
    <name evidence="9" type="ORF">SAMN02982931_03927</name>
</gene>
<dbReference type="AlphaFoldDB" id="A0A1G6DZB3"/>
<dbReference type="SUPFAM" id="SSF46894">
    <property type="entry name" value="C-terminal effector domain of the bipartite response regulators"/>
    <property type="match status" value="1"/>
</dbReference>
<dbReference type="InterPro" id="IPR036388">
    <property type="entry name" value="WH-like_DNA-bd_sf"/>
</dbReference>
<evidence type="ECO:0000259" key="8">
    <source>
        <dbReference type="PROSITE" id="PS50110"/>
    </source>
</evidence>
<dbReference type="OrthoDB" id="9782655at2"/>
<keyword evidence="5" id="KW-0804">Transcription</keyword>
<dbReference type="PROSITE" id="PS50110">
    <property type="entry name" value="RESPONSE_REGULATORY"/>
    <property type="match status" value="1"/>
</dbReference>
<dbReference type="Gene3D" id="1.10.10.10">
    <property type="entry name" value="Winged helix-like DNA-binding domain superfamily/Winged helix DNA-binding domain"/>
    <property type="match status" value="1"/>
</dbReference>
<evidence type="ECO:0000313" key="10">
    <source>
        <dbReference type="Proteomes" id="UP000199071"/>
    </source>
</evidence>
<dbReference type="SMART" id="SM00448">
    <property type="entry name" value="REC"/>
    <property type="match status" value="1"/>
</dbReference>
<dbReference type="PROSITE" id="PS50043">
    <property type="entry name" value="HTH_LUXR_2"/>
    <property type="match status" value="1"/>
</dbReference>
<reference evidence="9 10" key="1">
    <citation type="submission" date="2016-10" db="EMBL/GenBank/DDBJ databases">
        <authorList>
            <person name="de Groot N.N."/>
        </authorList>
    </citation>
    <scope>NUCLEOTIDE SEQUENCE [LARGE SCALE GENOMIC DNA]</scope>
    <source>
        <strain evidence="9 10">ATCC 35022</strain>
    </source>
</reference>
<feature type="domain" description="Response regulatory" evidence="8">
    <location>
        <begin position="6"/>
        <end position="120"/>
    </location>
</feature>
<keyword evidence="2" id="KW-0902">Two-component regulatory system</keyword>
<sequence>MTNSAIVHVIDDDRDVRESLSFLLDTAGLTVRAFESGVAFLDALPRGERGCVVSDVRMPGISGTELLARLREMGVGMPVIIITGHGDVPLAVEAMKLGAFDFIEKPFDDSVLVAAVEAALREDERREDDHAAKADVVARLAMLSQRESQVLEGLVAGLPNKTIAYDLGISPRTVEVYRANVMTKMEAASLSDLVRMAILAGAVSKSGD</sequence>
<organism evidence="9 10">
    <name type="scientific">Bauldia litoralis</name>
    <dbReference type="NCBI Taxonomy" id="665467"/>
    <lineage>
        <taxon>Bacteria</taxon>
        <taxon>Pseudomonadati</taxon>
        <taxon>Pseudomonadota</taxon>
        <taxon>Alphaproteobacteria</taxon>
        <taxon>Hyphomicrobiales</taxon>
        <taxon>Kaistiaceae</taxon>
        <taxon>Bauldia</taxon>
    </lineage>
</organism>
<keyword evidence="1 6" id="KW-0597">Phosphoprotein</keyword>
<dbReference type="InterPro" id="IPR000792">
    <property type="entry name" value="Tscrpt_reg_LuxR_C"/>
</dbReference>
<evidence type="ECO:0000256" key="6">
    <source>
        <dbReference type="PROSITE-ProRule" id="PRU00169"/>
    </source>
</evidence>
<accession>A0A1G6DZB3</accession>
<feature type="modified residue" description="4-aspartylphosphate" evidence="6">
    <location>
        <position position="55"/>
    </location>
</feature>
<evidence type="ECO:0000256" key="3">
    <source>
        <dbReference type="ARBA" id="ARBA00023015"/>
    </source>
</evidence>
<evidence type="ECO:0000256" key="5">
    <source>
        <dbReference type="ARBA" id="ARBA00023163"/>
    </source>
</evidence>
<dbReference type="PROSITE" id="PS00622">
    <property type="entry name" value="HTH_LUXR_1"/>
    <property type="match status" value="1"/>
</dbReference>
<feature type="domain" description="HTH luxR-type" evidence="7">
    <location>
        <begin position="136"/>
        <end position="201"/>
    </location>
</feature>
<dbReference type="Proteomes" id="UP000199071">
    <property type="component" value="Unassembled WGS sequence"/>
</dbReference>
<dbReference type="Pfam" id="PF00072">
    <property type="entry name" value="Response_reg"/>
    <property type="match status" value="1"/>
</dbReference>
<dbReference type="SMART" id="SM00421">
    <property type="entry name" value="HTH_LUXR"/>
    <property type="match status" value="1"/>
</dbReference>
<evidence type="ECO:0000259" key="7">
    <source>
        <dbReference type="PROSITE" id="PS50043"/>
    </source>
</evidence>
<protein>
    <submittedName>
        <fullName evidence="9">Two component transcriptional regulator, LuxR family</fullName>
    </submittedName>
</protein>